<feature type="region of interest" description="Disordered" evidence="1">
    <location>
        <begin position="1"/>
        <end position="44"/>
    </location>
</feature>
<dbReference type="AlphaFoldDB" id="A0A0A9FHH4"/>
<reference evidence="2" key="1">
    <citation type="submission" date="2014-09" db="EMBL/GenBank/DDBJ databases">
        <authorList>
            <person name="Magalhaes I.L.F."/>
            <person name="Oliveira U."/>
            <person name="Santos F.R."/>
            <person name="Vidigal T.H.D.A."/>
            <person name="Brescovit A.D."/>
            <person name="Santos A.J."/>
        </authorList>
    </citation>
    <scope>NUCLEOTIDE SEQUENCE</scope>
    <source>
        <tissue evidence="2">Shoot tissue taken approximately 20 cm above the soil surface</tissue>
    </source>
</reference>
<sequence>MPAAARCCNADRSRTWSSGMEPGQPMQTSVKAPSGPTTPWRVME</sequence>
<name>A0A0A9FHH4_ARUDO</name>
<dbReference type="EMBL" id="GBRH01185401">
    <property type="protein sequence ID" value="JAE12495.1"/>
    <property type="molecule type" value="Transcribed_RNA"/>
</dbReference>
<proteinExistence type="predicted"/>
<evidence type="ECO:0000313" key="2">
    <source>
        <dbReference type="EMBL" id="JAE12495.1"/>
    </source>
</evidence>
<feature type="compositionally biased region" description="Polar residues" evidence="1">
    <location>
        <begin position="25"/>
        <end position="37"/>
    </location>
</feature>
<accession>A0A0A9FHH4</accession>
<reference evidence="2" key="2">
    <citation type="journal article" date="2015" name="Data Brief">
        <title>Shoot transcriptome of the giant reed, Arundo donax.</title>
        <authorList>
            <person name="Barrero R.A."/>
            <person name="Guerrero F.D."/>
            <person name="Moolhuijzen P."/>
            <person name="Goolsby J.A."/>
            <person name="Tidwell J."/>
            <person name="Bellgard S.E."/>
            <person name="Bellgard M.I."/>
        </authorList>
    </citation>
    <scope>NUCLEOTIDE SEQUENCE</scope>
    <source>
        <tissue evidence="2">Shoot tissue taken approximately 20 cm above the soil surface</tissue>
    </source>
</reference>
<evidence type="ECO:0000256" key="1">
    <source>
        <dbReference type="SAM" id="MobiDB-lite"/>
    </source>
</evidence>
<organism evidence="2">
    <name type="scientific">Arundo donax</name>
    <name type="common">Giant reed</name>
    <name type="synonym">Donax arundinaceus</name>
    <dbReference type="NCBI Taxonomy" id="35708"/>
    <lineage>
        <taxon>Eukaryota</taxon>
        <taxon>Viridiplantae</taxon>
        <taxon>Streptophyta</taxon>
        <taxon>Embryophyta</taxon>
        <taxon>Tracheophyta</taxon>
        <taxon>Spermatophyta</taxon>
        <taxon>Magnoliopsida</taxon>
        <taxon>Liliopsida</taxon>
        <taxon>Poales</taxon>
        <taxon>Poaceae</taxon>
        <taxon>PACMAD clade</taxon>
        <taxon>Arundinoideae</taxon>
        <taxon>Arundineae</taxon>
        <taxon>Arundo</taxon>
    </lineage>
</organism>
<protein>
    <submittedName>
        <fullName evidence="2">Uncharacterized protein</fullName>
    </submittedName>
</protein>